<dbReference type="Pfam" id="PF01678">
    <property type="entry name" value="DAP_epimerase"/>
    <property type="match status" value="2"/>
</dbReference>
<reference evidence="5 6" key="1">
    <citation type="journal article" date="2013" name="Genome Announc.">
        <title>Draft Genome Sequence of Arcticibacter svalbardensis Strain MN12-7T, a Member of the Family Sphingobacteriaceae Isolated from an Arctic Soil Sample.</title>
        <authorList>
            <person name="Shivaji S."/>
            <person name="Ara S."/>
            <person name="Prasad S."/>
            <person name="Manasa B.P."/>
            <person name="Begum Z."/>
            <person name="Singh A."/>
            <person name="Kumar Pinnaka A."/>
        </authorList>
    </citation>
    <scope>NUCLEOTIDE SEQUENCE [LARGE SCALE GENOMIC DNA]</scope>
    <source>
        <strain evidence="5 6">MN12-7</strain>
    </source>
</reference>
<keyword evidence="2 3" id="KW-0413">Isomerase</keyword>
<dbReference type="Proteomes" id="UP000014174">
    <property type="component" value="Unassembled WGS sequence"/>
</dbReference>
<feature type="binding site" evidence="3">
    <location>
        <position position="13"/>
    </location>
    <ligand>
        <name>substrate</name>
    </ligand>
</feature>
<feature type="site" description="Could be important to modulate the pK values of the two catalytic cysteine residues" evidence="3">
    <location>
        <position position="189"/>
    </location>
</feature>
<dbReference type="EMBL" id="AQPN01000055">
    <property type="protein sequence ID" value="EOR95331.1"/>
    <property type="molecule type" value="Genomic_DNA"/>
</dbReference>
<dbReference type="SUPFAM" id="SSF54506">
    <property type="entry name" value="Diaminopimelate epimerase-like"/>
    <property type="match status" value="2"/>
</dbReference>
<evidence type="ECO:0000313" key="6">
    <source>
        <dbReference type="Proteomes" id="UP000014174"/>
    </source>
</evidence>
<sequence>MKVHFYKYQGAGNDFILVDNRNNSINHQNPALIASLCDRRFGVGGDGMMFLQLKAGFDFEMIYYNADGQPSSMCGNGGRCIVAFARHLGVIGLETNFLAVDGPHYAKISEQGDFVSLQMSNVNDISADGAASVLDTGSPHYVLLAADLEHKDVYAEGKAIRYNDTYKKKGININFVEEMDDHYFVRTYERGVEDETFACGTGATAVALAMAKSKNQTGEGSTKIKVLGGKLNVRFKYDGAHFNSIFLEGPAQLVFEGDITTPEVLSSSANN</sequence>
<dbReference type="Gene3D" id="3.10.310.10">
    <property type="entry name" value="Diaminopimelate Epimerase, Chain A, domain 1"/>
    <property type="match status" value="2"/>
</dbReference>
<comment type="function">
    <text evidence="3">Catalyzes the stereoinversion of LL-2,6-diaminopimelate (L,L-DAP) to meso-diaminopimelate (meso-DAP), a precursor of L-lysine and an essential component of the bacterial peptidoglycan.</text>
</comment>
<dbReference type="PANTHER" id="PTHR31689">
    <property type="entry name" value="DIAMINOPIMELATE EPIMERASE, CHLOROPLASTIC"/>
    <property type="match status" value="1"/>
</dbReference>
<feature type="active site" description="Proton acceptor" evidence="3">
    <location>
        <position position="199"/>
    </location>
</feature>
<dbReference type="AlphaFoldDB" id="R9GUD1"/>
<evidence type="ECO:0000256" key="2">
    <source>
        <dbReference type="ARBA" id="ARBA00023235"/>
    </source>
</evidence>
<keyword evidence="3" id="KW-0963">Cytoplasm</keyword>
<dbReference type="HAMAP" id="MF_00197">
    <property type="entry name" value="DAP_epimerase"/>
    <property type="match status" value="1"/>
</dbReference>
<feature type="binding site" evidence="3">
    <location>
        <position position="172"/>
    </location>
    <ligand>
        <name>substrate</name>
    </ligand>
</feature>
<dbReference type="EC" id="5.1.1.7" evidence="3 4"/>
<proteinExistence type="inferred from homology"/>
<comment type="subunit">
    <text evidence="3">Homodimer.</text>
</comment>
<comment type="caution">
    <text evidence="5">The sequence shown here is derived from an EMBL/GenBank/DDBJ whole genome shotgun (WGS) entry which is preliminary data.</text>
</comment>
<comment type="similarity">
    <text evidence="1 3">Belongs to the diaminopimelate epimerase family.</text>
</comment>
<dbReference type="PATRIC" id="fig|1150600.3.peg.1453"/>
<protein>
    <recommendedName>
        <fullName evidence="3 4">Diaminopimelate epimerase</fullName>
        <shortName evidence="3">DAP epimerase</shortName>
        <ecNumber evidence="3 4">5.1.1.7</ecNumber>
    </recommendedName>
    <alternativeName>
        <fullName evidence="3">PLP-independent amino acid racemase</fullName>
    </alternativeName>
</protein>
<dbReference type="NCBIfam" id="TIGR00652">
    <property type="entry name" value="DapF"/>
    <property type="match status" value="1"/>
</dbReference>
<dbReference type="UniPathway" id="UPA00034">
    <property type="reaction ID" value="UER00025"/>
</dbReference>
<dbReference type="PANTHER" id="PTHR31689:SF0">
    <property type="entry name" value="DIAMINOPIMELATE EPIMERASE"/>
    <property type="match status" value="1"/>
</dbReference>
<dbReference type="GO" id="GO:0005829">
    <property type="term" value="C:cytosol"/>
    <property type="evidence" value="ECO:0007669"/>
    <property type="project" value="TreeGrafter"/>
</dbReference>
<comment type="catalytic activity">
    <reaction evidence="3">
        <text>(2S,6S)-2,6-diaminopimelate = meso-2,6-diaminopimelate</text>
        <dbReference type="Rhea" id="RHEA:15393"/>
        <dbReference type="ChEBI" id="CHEBI:57609"/>
        <dbReference type="ChEBI" id="CHEBI:57791"/>
        <dbReference type="EC" id="5.1.1.7"/>
    </reaction>
</comment>
<keyword evidence="3" id="KW-0457">Lysine biosynthesis</keyword>
<evidence type="ECO:0000256" key="1">
    <source>
        <dbReference type="ARBA" id="ARBA00010219"/>
    </source>
</evidence>
<comment type="subcellular location">
    <subcellularLocation>
        <location evidence="3">Cytoplasm</location>
    </subcellularLocation>
</comment>
<dbReference type="eggNOG" id="COG0253">
    <property type="taxonomic scope" value="Bacteria"/>
</dbReference>
<dbReference type="GO" id="GO:0008837">
    <property type="term" value="F:diaminopimelate epimerase activity"/>
    <property type="evidence" value="ECO:0007669"/>
    <property type="project" value="UniProtKB-UniRule"/>
</dbReference>
<evidence type="ECO:0000313" key="5">
    <source>
        <dbReference type="EMBL" id="EOR95331.1"/>
    </source>
</evidence>
<evidence type="ECO:0000256" key="4">
    <source>
        <dbReference type="NCBIfam" id="TIGR00652"/>
    </source>
</evidence>
<evidence type="ECO:0000256" key="3">
    <source>
        <dbReference type="HAMAP-Rule" id="MF_00197"/>
    </source>
</evidence>
<comment type="pathway">
    <text evidence="3">Amino-acid biosynthesis; L-lysine biosynthesis via DAP pathway; DL-2,6-diaminopimelate from LL-2,6-diaminopimelate: step 1/1.</text>
</comment>
<gene>
    <name evidence="3" type="primary">dapF</name>
    <name evidence="5" type="ORF">ADIARSV_1483</name>
</gene>
<keyword evidence="3" id="KW-0028">Amino-acid biosynthesis</keyword>
<feature type="active site" description="Proton donor" evidence="3">
    <location>
        <position position="74"/>
    </location>
</feature>
<organism evidence="5 6">
    <name type="scientific">Arcticibacter svalbardensis MN12-7</name>
    <dbReference type="NCBI Taxonomy" id="1150600"/>
    <lineage>
        <taxon>Bacteria</taxon>
        <taxon>Pseudomonadati</taxon>
        <taxon>Bacteroidota</taxon>
        <taxon>Sphingobacteriia</taxon>
        <taxon>Sphingobacteriales</taxon>
        <taxon>Sphingobacteriaceae</taxon>
        <taxon>Arcticibacter</taxon>
    </lineage>
</organism>
<dbReference type="RefSeq" id="WP_016194719.1">
    <property type="nucleotide sequence ID" value="NZ_AQPN01000055.1"/>
</dbReference>
<dbReference type="InterPro" id="IPR001653">
    <property type="entry name" value="DAP_epimerase_DapF"/>
</dbReference>
<feature type="binding site" evidence="3">
    <location>
        <position position="65"/>
    </location>
    <ligand>
        <name>substrate</name>
    </ligand>
</feature>
<name>R9GUD1_9SPHI</name>
<feature type="binding site" evidence="3">
    <location>
        <begin position="200"/>
        <end position="201"/>
    </location>
    <ligand>
        <name>substrate</name>
    </ligand>
</feature>
<feature type="binding site" evidence="3">
    <location>
        <begin position="189"/>
        <end position="190"/>
    </location>
    <ligand>
        <name>substrate</name>
    </ligand>
</feature>
<dbReference type="STRING" id="1150600.ADIARSV_1483"/>
<feature type="site" description="Could be important to modulate the pK values of the two catalytic cysteine residues" evidence="3">
    <location>
        <position position="140"/>
    </location>
</feature>
<accession>R9GUD1</accession>
<comment type="caution">
    <text evidence="3">Lacks conserved residue(s) required for the propagation of feature annotation.</text>
</comment>
<dbReference type="GO" id="GO:0009089">
    <property type="term" value="P:lysine biosynthetic process via diaminopimelate"/>
    <property type="evidence" value="ECO:0007669"/>
    <property type="project" value="UniProtKB-UniRule"/>
</dbReference>
<feature type="binding site" evidence="3">
    <location>
        <begin position="75"/>
        <end position="76"/>
    </location>
    <ligand>
        <name>substrate</name>
    </ligand>
</feature>
<keyword evidence="6" id="KW-1185">Reference proteome</keyword>